<evidence type="ECO:0000256" key="8">
    <source>
        <dbReference type="ARBA" id="ARBA00023034"/>
    </source>
</evidence>
<proteinExistence type="inferred from homology"/>
<protein>
    <recommendedName>
        <fullName evidence="4">Golgi apparatus membrane protein TVP38</fullName>
    </recommendedName>
    <alternativeName>
        <fullName evidence="5">Golgi apparatus membrane protein tvp38</fullName>
    </alternativeName>
</protein>
<dbReference type="GO" id="GO:0000022">
    <property type="term" value="P:mitotic spindle elongation"/>
    <property type="evidence" value="ECO:0007669"/>
    <property type="project" value="TreeGrafter"/>
</dbReference>
<dbReference type="GO" id="GO:0016192">
    <property type="term" value="P:vesicle-mediated transport"/>
    <property type="evidence" value="ECO:0007669"/>
    <property type="project" value="TreeGrafter"/>
</dbReference>
<keyword evidence="8" id="KW-0333">Golgi apparatus</keyword>
<evidence type="ECO:0000313" key="13">
    <source>
        <dbReference type="EMBL" id="KAG0328790.1"/>
    </source>
</evidence>
<comment type="similarity">
    <text evidence="3">Belongs to the TVP38/TMEM64 family.</text>
</comment>
<dbReference type="GO" id="GO:0000139">
    <property type="term" value="C:Golgi membrane"/>
    <property type="evidence" value="ECO:0007669"/>
    <property type="project" value="UniProtKB-SubCell"/>
</dbReference>
<dbReference type="OrthoDB" id="166803at2759"/>
<feature type="transmembrane region" description="Helical" evidence="11">
    <location>
        <begin position="300"/>
        <end position="319"/>
    </location>
</feature>
<evidence type="ECO:0000256" key="7">
    <source>
        <dbReference type="ARBA" id="ARBA00022989"/>
    </source>
</evidence>
<dbReference type="InterPro" id="IPR032816">
    <property type="entry name" value="VTT_dom"/>
</dbReference>
<keyword evidence="6 11" id="KW-0812">Transmembrane</keyword>
<keyword evidence="14" id="KW-1185">Reference proteome</keyword>
<evidence type="ECO:0000256" key="5">
    <source>
        <dbReference type="ARBA" id="ARBA00020673"/>
    </source>
</evidence>
<feature type="region of interest" description="Disordered" evidence="10">
    <location>
        <begin position="1"/>
        <end position="50"/>
    </location>
</feature>
<feature type="region of interest" description="Disordered" evidence="10">
    <location>
        <begin position="482"/>
        <end position="560"/>
    </location>
</feature>
<feature type="transmembrane region" description="Helical" evidence="11">
    <location>
        <begin position="127"/>
        <end position="150"/>
    </location>
</feature>
<reference evidence="13" key="1">
    <citation type="journal article" date="2020" name="Fungal Divers.">
        <title>Resolving the Mortierellaceae phylogeny through synthesis of multi-gene phylogenetics and phylogenomics.</title>
        <authorList>
            <person name="Vandepol N."/>
            <person name="Liber J."/>
            <person name="Desiro A."/>
            <person name="Na H."/>
            <person name="Kennedy M."/>
            <person name="Barry K."/>
            <person name="Grigoriev I.V."/>
            <person name="Miller A.N."/>
            <person name="O'Donnell K."/>
            <person name="Stajich J.E."/>
            <person name="Bonito G."/>
        </authorList>
    </citation>
    <scope>NUCLEOTIDE SEQUENCE</scope>
    <source>
        <strain evidence="13">REB-010B</strain>
    </source>
</reference>
<evidence type="ECO:0000256" key="3">
    <source>
        <dbReference type="ARBA" id="ARBA00008640"/>
    </source>
</evidence>
<gene>
    <name evidence="13" type="ORF">BGZ99_004454</name>
</gene>
<comment type="function">
    <text evidence="1">Golgi membrane protein involved in vesicular trafficking and spindle migration.</text>
</comment>
<evidence type="ECO:0000256" key="11">
    <source>
        <dbReference type="SAM" id="Phobius"/>
    </source>
</evidence>
<evidence type="ECO:0000256" key="4">
    <source>
        <dbReference type="ARBA" id="ARBA00013533"/>
    </source>
</evidence>
<name>A0A9P6RXS2_9FUNG</name>
<evidence type="ECO:0000256" key="6">
    <source>
        <dbReference type="ARBA" id="ARBA00022692"/>
    </source>
</evidence>
<sequence length="560" mass="61009">MSSPTFGGETLSSSSPNSPHFHQHQRQAPTSSSLSSHQNENNNNSKGSIDSAGSSGLWSIPGRIVQYGVSIALGIQASLPASVRPWFWVGLSLVFFAISLGIFAGFHTKFFELLEAMASFIKSLGRAGPPIIMLGLFLTAFPPVVGYSSLVTMSGYVYGFGFGMFIAYTSALLGSVACFYLCRRWFKVQVRALMAKKQSMRSVVKAVEKRGFKLMLLIRLAPYPFNVTNALLSATHVPLSTFTIATAISLTKLALHVYVGSTLSSLAVLPPPPIVDDDGNTTVPLPPAADPNSHARSIKIVVMVFSMILGIVVGAYVWIEAKREIEASEGIRIERRRKRRESMRQNRRSLNRPTSLGPNGVAIVTAGRGSGRAPDNGNQLLARSGFGGAGGQDDMATSQDRVPVVDLSTLSASGGAAAMAIGTKSRSDFVGSATTIENTYFDYEDVQEDETLVDHSYHRNHQHQNHSSGAISNGMLEYVSETEDSEFMDDDEDDDEDMSDMERGTDADNDTDSLLQHGTEMDTRYPLRSPTHRPDSRRTSEHETMGWFAENGADISDRRW</sequence>
<dbReference type="InterPro" id="IPR051076">
    <property type="entry name" value="Golgi_membrane_TVP38/TMEM64"/>
</dbReference>
<accession>A0A9P6RXS2</accession>
<keyword evidence="7 11" id="KW-1133">Transmembrane helix</keyword>
<keyword evidence="9 11" id="KW-0472">Membrane</keyword>
<dbReference type="AlphaFoldDB" id="A0A9P6RXS2"/>
<feature type="compositionally biased region" description="Basic and acidic residues" evidence="10">
    <location>
        <begin position="532"/>
        <end position="544"/>
    </location>
</feature>
<evidence type="ECO:0000256" key="9">
    <source>
        <dbReference type="ARBA" id="ARBA00023136"/>
    </source>
</evidence>
<feature type="domain" description="VTT" evidence="12">
    <location>
        <begin position="147"/>
        <end position="261"/>
    </location>
</feature>
<feature type="compositionally biased region" description="Basic residues" evidence="10">
    <location>
        <begin position="337"/>
        <end position="350"/>
    </location>
</feature>
<evidence type="ECO:0000256" key="10">
    <source>
        <dbReference type="SAM" id="MobiDB-lite"/>
    </source>
</evidence>
<evidence type="ECO:0000259" key="12">
    <source>
        <dbReference type="Pfam" id="PF09335"/>
    </source>
</evidence>
<dbReference type="PANTHER" id="PTHR47549">
    <property type="entry name" value="GOLGI APPARATUS MEMBRANE PROTEIN TVP38-RELATED"/>
    <property type="match status" value="1"/>
</dbReference>
<dbReference type="EMBL" id="JAAAIP010000028">
    <property type="protein sequence ID" value="KAG0328790.1"/>
    <property type="molecule type" value="Genomic_DNA"/>
</dbReference>
<dbReference type="Pfam" id="PF09335">
    <property type="entry name" value="VTT_dom"/>
    <property type="match status" value="1"/>
</dbReference>
<feature type="transmembrane region" description="Helical" evidence="11">
    <location>
        <begin position="86"/>
        <end position="106"/>
    </location>
</feature>
<evidence type="ECO:0000256" key="2">
    <source>
        <dbReference type="ARBA" id="ARBA00004653"/>
    </source>
</evidence>
<comment type="caution">
    <text evidence="13">The sequence shown here is derived from an EMBL/GenBank/DDBJ whole genome shotgun (WGS) entry which is preliminary data.</text>
</comment>
<evidence type="ECO:0000256" key="1">
    <source>
        <dbReference type="ARBA" id="ARBA00002978"/>
    </source>
</evidence>
<feature type="compositionally biased region" description="Acidic residues" evidence="10">
    <location>
        <begin position="482"/>
        <end position="499"/>
    </location>
</feature>
<dbReference type="PANTHER" id="PTHR47549:SF1">
    <property type="entry name" value="GOLGI APPARATUS MEMBRANE PROTEIN TVP38"/>
    <property type="match status" value="1"/>
</dbReference>
<evidence type="ECO:0000313" key="14">
    <source>
        <dbReference type="Proteomes" id="UP000738325"/>
    </source>
</evidence>
<organism evidence="13 14">
    <name type="scientific">Dissophora globulifera</name>
    <dbReference type="NCBI Taxonomy" id="979702"/>
    <lineage>
        <taxon>Eukaryota</taxon>
        <taxon>Fungi</taxon>
        <taxon>Fungi incertae sedis</taxon>
        <taxon>Mucoromycota</taxon>
        <taxon>Mortierellomycotina</taxon>
        <taxon>Mortierellomycetes</taxon>
        <taxon>Mortierellales</taxon>
        <taxon>Mortierellaceae</taxon>
        <taxon>Dissophora</taxon>
    </lineage>
</organism>
<dbReference type="Proteomes" id="UP000738325">
    <property type="component" value="Unassembled WGS sequence"/>
</dbReference>
<feature type="region of interest" description="Disordered" evidence="10">
    <location>
        <begin position="337"/>
        <end position="360"/>
    </location>
</feature>
<feature type="transmembrane region" description="Helical" evidence="11">
    <location>
        <begin position="156"/>
        <end position="182"/>
    </location>
</feature>
<comment type="subcellular location">
    <subcellularLocation>
        <location evidence="2">Golgi apparatus membrane</location>
        <topology evidence="2">Multi-pass membrane protein</topology>
    </subcellularLocation>
</comment>